<dbReference type="InterPro" id="IPR009100">
    <property type="entry name" value="AcylCoA_DH/oxidase_NM_dom_sf"/>
</dbReference>
<evidence type="ECO:0000313" key="13">
    <source>
        <dbReference type="Proteomes" id="UP000231644"/>
    </source>
</evidence>
<dbReference type="PIRSF" id="PIRSF016578">
    <property type="entry name" value="HsaA"/>
    <property type="match status" value="1"/>
</dbReference>
<dbReference type="InterPro" id="IPR009075">
    <property type="entry name" value="AcylCo_DH/oxidase_C"/>
</dbReference>
<comment type="pathway">
    <text evidence="2">Amino-acid degradation; L-valine degradation.</text>
</comment>
<dbReference type="Gene3D" id="1.20.140.10">
    <property type="entry name" value="Butyryl-CoA Dehydrogenase, subunit A, domain 3"/>
    <property type="match status" value="1"/>
</dbReference>
<evidence type="ECO:0000259" key="9">
    <source>
        <dbReference type="Pfam" id="PF00441"/>
    </source>
</evidence>
<dbReference type="PANTHER" id="PTHR43884">
    <property type="entry name" value="ACYL-COA DEHYDROGENASE"/>
    <property type="match status" value="1"/>
</dbReference>
<dbReference type="Gene3D" id="1.10.540.10">
    <property type="entry name" value="Acyl-CoA dehydrogenase/oxidase, N-terminal domain"/>
    <property type="match status" value="1"/>
</dbReference>
<dbReference type="EMBL" id="FOLX01000001">
    <property type="protein sequence ID" value="SFC98250.1"/>
    <property type="molecule type" value="Genomic_DNA"/>
</dbReference>
<dbReference type="Proteomes" id="UP000231644">
    <property type="component" value="Unassembled WGS sequence"/>
</dbReference>
<evidence type="ECO:0000259" key="10">
    <source>
        <dbReference type="Pfam" id="PF02770"/>
    </source>
</evidence>
<dbReference type="Gene3D" id="2.40.110.10">
    <property type="entry name" value="Butyryl-CoA Dehydrogenase, subunit A, domain 2"/>
    <property type="match status" value="1"/>
</dbReference>
<keyword evidence="4" id="KW-0101">Branched-chain amino acid catabolism</keyword>
<evidence type="ECO:0000313" key="12">
    <source>
        <dbReference type="EMBL" id="SFC98250.1"/>
    </source>
</evidence>
<evidence type="ECO:0000256" key="1">
    <source>
        <dbReference type="ARBA" id="ARBA00001974"/>
    </source>
</evidence>
<dbReference type="FunFam" id="2.40.110.10:FF:000001">
    <property type="entry name" value="Acyl-CoA dehydrogenase, mitochondrial"/>
    <property type="match status" value="1"/>
</dbReference>
<feature type="domain" description="Acyl-CoA oxidase/dehydrogenase middle" evidence="10">
    <location>
        <begin position="121"/>
        <end position="217"/>
    </location>
</feature>
<gene>
    <name evidence="12" type="ORF">SAMN05421762_3025</name>
</gene>
<feature type="domain" description="Acyl-CoA dehydrogenase/oxidase N-terminal" evidence="11">
    <location>
        <begin position="9"/>
        <end position="117"/>
    </location>
</feature>
<evidence type="ECO:0000256" key="7">
    <source>
        <dbReference type="ARBA" id="ARBA00023002"/>
    </source>
</evidence>
<dbReference type="InterPro" id="IPR046373">
    <property type="entry name" value="Acyl-CoA_Oxase/DH_mid-dom_sf"/>
</dbReference>
<evidence type="ECO:0000256" key="2">
    <source>
        <dbReference type="ARBA" id="ARBA00005109"/>
    </source>
</evidence>
<dbReference type="AlphaFoldDB" id="A0A1I1NX01"/>
<dbReference type="GO" id="GO:0009083">
    <property type="term" value="P:branched-chain amino acid catabolic process"/>
    <property type="evidence" value="ECO:0007669"/>
    <property type="project" value="UniProtKB-KW"/>
</dbReference>
<dbReference type="SUPFAM" id="SSF56645">
    <property type="entry name" value="Acyl-CoA dehydrogenase NM domain-like"/>
    <property type="match status" value="1"/>
</dbReference>
<reference evidence="12 13" key="1">
    <citation type="submission" date="2016-10" db="EMBL/GenBank/DDBJ databases">
        <authorList>
            <person name="de Groot N.N."/>
        </authorList>
    </citation>
    <scope>NUCLEOTIDE SEQUENCE [LARGE SCALE GENOMIC DNA]</scope>
    <source>
        <strain evidence="12 13">DSM 29619</strain>
    </source>
</reference>
<dbReference type="GO" id="GO:0050660">
    <property type="term" value="F:flavin adenine dinucleotide binding"/>
    <property type="evidence" value="ECO:0007669"/>
    <property type="project" value="InterPro"/>
</dbReference>
<dbReference type="STRING" id="517719.SAMN05421762_3025"/>
<protein>
    <submittedName>
        <fullName evidence="12">Acyl-CoA dehydrogenase</fullName>
    </submittedName>
</protein>
<dbReference type="RefSeq" id="WP_093446264.1">
    <property type="nucleotide sequence ID" value="NZ_FNZG01000001.1"/>
</dbReference>
<keyword evidence="6 8" id="KW-0274">FAD</keyword>
<dbReference type="PANTHER" id="PTHR43884:SF40">
    <property type="entry name" value="ACYL-COA DEHYDROGENASE"/>
    <property type="match status" value="1"/>
</dbReference>
<evidence type="ECO:0000256" key="4">
    <source>
        <dbReference type="ARBA" id="ARBA00022456"/>
    </source>
</evidence>
<comment type="cofactor">
    <cofactor evidence="1 8">
        <name>FAD</name>
        <dbReference type="ChEBI" id="CHEBI:57692"/>
    </cofactor>
</comment>
<dbReference type="SUPFAM" id="SSF47203">
    <property type="entry name" value="Acyl-CoA dehydrogenase C-terminal domain-like"/>
    <property type="match status" value="1"/>
</dbReference>
<keyword evidence="7 8" id="KW-0560">Oxidoreductase</keyword>
<proteinExistence type="inferred from homology"/>
<dbReference type="FunFam" id="1.20.140.10:FF:000001">
    <property type="entry name" value="Acyl-CoA dehydrogenase"/>
    <property type="match status" value="1"/>
</dbReference>
<dbReference type="InterPro" id="IPR037069">
    <property type="entry name" value="AcylCoA_DH/ox_N_sf"/>
</dbReference>
<dbReference type="InterPro" id="IPR036250">
    <property type="entry name" value="AcylCo_DH-like_C"/>
</dbReference>
<keyword evidence="13" id="KW-1185">Reference proteome</keyword>
<evidence type="ECO:0000256" key="6">
    <source>
        <dbReference type="ARBA" id="ARBA00022827"/>
    </source>
</evidence>
<dbReference type="InterPro" id="IPR013786">
    <property type="entry name" value="AcylCoA_DH/ox_N"/>
</dbReference>
<comment type="similarity">
    <text evidence="3 8">Belongs to the acyl-CoA dehydrogenase family.</text>
</comment>
<evidence type="ECO:0000256" key="8">
    <source>
        <dbReference type="RuleBase" id="RU362125"/>
    </source>
</evidence>
<feature type="domain" description="Acyl-CoA dehydrogenase/oxidase C-terminal" evidence="9">
    <location>
        <begin position="231"/>
        <end position="379"/>
    </location>
</feature>
<evidence type="ECO:0000259" key="11">
    <source>
        <dbReference type="Pfam" id="PF02771"/>
    </source>
</evidence>
<dbReference type="Pfam" id="PF00441">
    <property type="entry name" value="Acyl-CoA_dh_1"/>
    <property type="match status" value="1"/>
</dbReference>
<sequence length="390" mass="42477">MIRDQAKLDALLGEVHDWVRTVAHPNEDRVAELDEVPQDIVDDMARRGYFGWSIPEEYGGLGLTTEELVLGAMELSQCAVAYRARVGTNTGIGSEALVADGTEAQKQKYLPLMARGEATGCLALTEPNAGSEASNIETTARREGDHYVLNGMKRYITNAPIADLFTVFARTEDGTKGAKGVTAFIVERGFEGLSTSAGYQMMGQRGSPVGEVHFDNCIVPAENVIGGVEGVGFKTAMKVLNKQRIHLAALCTGPAIRMLDMAFDHASNREQFGQKVVDFQLVAALLADCRAEIEAAKQLVLATARSRDDGRDIALEASICKYFASEMCGRVADRCVQVFGGAGYVANHASIERYYRDVRLFRLYEGTSQIHQLNIVKQMQRRQASGQVAG</sequence>
<name>A0A1I1NX01_9RHOB</name>
<dbReference type="InterPro" id="IPR006091">
    <property type="entry name" value="Acyl-CoA_Oxase/DH_mid-dom"/>
</dbReference>
<evidence type="ECO:0000256" key="3">
    <source>
        <dbReference type="ARBA" id="ARBA00009347"/>
    </source>
</evidence>
<evidence type="ECO:0000256" key="5">
    <source>
        <dbReference type="ARBA" id="ARBA00022630"/>
    </source>
</evidence>
<accession>A0A1I1NX01</accession>
<organism evidence="12 13">
    <name type="scientific">Pseudooceanicola nitratireducens</name>
    <dbReference type="NCBI Taxonomy" id="517719"/>
    <lineage>
        <taxon>Bacteria</taxon>
        <taxon>Pseudomonadati</taxon>
        <taxon>Pseudomonadota</taxon>
        <taxon>Alphaproteobacteria</taxon>
        <taxon>Rhodobacterales</taxon>
        <taxon>Paracoccaceae</taxon>
        <taxon>Pseudooceanicola</taxon>
    </lineage>
</organism>
<keyword evidence="5 8" id="KW-0285">Flavoprotein</keyword>
<dbReference type="Pfam" id="PF02771">
    <property type="entry name" value="Acyl-CoA_dh_N"/>
    <property type="match status" value="1"/>
</dbReference>
<dbReference type="Pfam" id="PF02770">
    <property type="entry name" value="Acyl-CoA_dh_M"/>
    <property type="match status" value="1"/>
</dbReference>
<dbReference type="GO" id="GO:0003995">
    <property type="term" value="F:acyl-CoA dehydrogenase activity"/>
    <property type="evidence" value="ECO:0007669"/>
    <property type="project" value="TreeGrafter"/>
</dbReference>
<dbReference type="OrthoDB" id="9775090at2"/>